<keyword evidence="1" id="KW-0812">Transmembrane</keyword>
<protein>
    <submittedName>
        <fullName evidence="2">SFRICE041900.2</fullName>
    </submittedName>
</protein>
<organism evidence="2">
    <name type="scientific">Spodoptera frugiperda</name>
    <name type="common">Fall armyworm</name>
    <dbReference type="NCBI Taxonomy" id="7108"/>
    <lineage>
        <taxon>Eukaryota</taxon>
        <taxon>Metazoa</taxon>
        <taxon>Ecdysozoa</taxon>
        <taxon>Arthropoda</taxon>
        <taxon>Hexapoda</taxon>
        <taxon>Insecta</taxon>
        <taxon>Pterygota</taxon>
        <taxon>Neoptera</taxon>
        <taxon>Endopterygota</taxon>
        <taxon>Lepidoptera</taxon>
        <taxon>Glossata</taxon>
        <taxon>Ditrysia</taxon>
        <taxon>Noctuoidea</taxon>
        <taxon>Noctuidae</taxon>
        <taxon>Amphipyrinae</taxon>
        <taxon>Spodoptera</taxon>
    </lineage>
</organism>
<evidence type="ECO:0000256" key="1">
    <source>
        <dbReference type="SAM" id="Phobius"/>
    </source>
</evidence>
<name>A0A2H1V7E9_SPOFR</name>
<feature type="transmembrane region" description="Helical" evidence="1">
    <location>
        <begin position="60"/>
        <end position="77"/>
    </location>
</feature>
<keyword evidence="1" id="KW-1133">Transmembrane helix</keyword>
<accession>A0A2H1V7E9</accession>
<feature type="transmembrane region" description="Helical" evidence="1">
    <location>
        <begin position="387"/>
        <end position="406"/>
    </location>
</feature>
<feature type="transmembrane region" description="Helical" evidence="1">
    <location>
        <begin position="97"/>
        <end position="119"/>
    </location>
</feature>
<evidence type="ECO:0000313" key="2">
    <source>
        <dbReference type="EMBL" id="SOQ36737.1"/>
    </source>
</evidence>
<gene>
    <name evidence="2" type="primary">SFRICE041900.2</name>
    <name evidence="2" type="ORF">SFRICE_041900.2</name>
</gene>
<proteinExistence type="predicted"/>
<feature type="transmembrane region" description="Helical" evidence="1">
    <location>
        <begin position="150"/>
        <end position="174"/>
    </location>
</feature>
<feature type="transmembrane region" description="Helical" evidence="1">
    <location>
        <begin position="180"/>
        <end position="201"/>
    </location>
</feature>
<reference evidence="2" key="1">
    <citation type="submission" date="2016-07" db="EMBL/GenBank/DDBJ databases">
        <authorList>
            <person name="Bretaudeau A."/>
        </authorList>
    </citation>
    <scope>NUCLEOTIDE SEQUENCE</scope>
    <source>
        <strain evidence="2">Rice</strain>
        <tissue evidence="2">Whole body</tissue>
    </source>
</reference>
<sequence>MTALEINTRSGISRKGSCPLNNPIDKEVQKIFKPLNIMQKITLNPNCHIKNDIINPNNNFNKFIVIGGAVLIIALYIHRMWEIVFDDNIRRYNKVNVLLFASYVDFMVKLSGVLINFYINIFKTNDTVLFILYFQKVHRFLNNASSIKKFIVGSWLGVILIFAFYTFVTLYVYFSFLRPPFNVLCFIFISVSHDANIIYFIRIMKLLTDKMLLWNIQLSLIDENYCNRVQSTKMLQAYDNILKCYKITTDIFQLPMLFKTTEMFIACMINVEIFIQYVLYGFPSSYIDYQWCLNNLRKYSHSGNPLASTYLYFWIARNLVMQISISKQIDNFYQAVSLSQNSCLFILASNSSGNLKTLCKNILRVHRTSFSKMSVCGLFYMDICHPLSFVVLILNYIFVLLQFAFLDT</sequence>
<dbReference type="AlphaFoldDB" id="A0A2H1V7E9"/>
<dbReference type="EMBL" id="ODYU01001051">
    <property type="protein sequence ID" value="SOQ36737.1"/>
    <property type="molecule type" value="Genomic_DNA"/>
</dbReference>
<keyword evidence="1" id="KW-0472">Membrane</keyword>